<comment type="caution">
    <text evidence="9">The sequence shown here is derived from an EMBL/GenBank/DDBJ whole genome shotgun (WGS) entry which is preliminary data.</text>
</comment>
<keyword evidence="3" id="KW-0808">Transferase</keyword>
<dbReference type="GO" id="GO:0031071">
    <property type="term" value="F:cysteine desulfurase activity"/>
    <property type="evidence" value="ECO:0007669"/>
    <property type="project" value="UniProtKB-EC"/>
</dbReference>
<dbReference type="InterPro" id="IPR015424">
    <property type="entry name" value="PyrdxlP-dep_Trfase"/>
</dbReference>
<keyword evidence="7" id="KW-0411">Iron-sulfur</keyword>
<comment type="similarity">
    <text evidence="2">Belongs to the class-V pyridoxal-phosphate-dependent aminotransferase family. NifS/IscS subfamily.</text>
</comment>
<keyword evidence="5" id="KW-0663">Pyridoxal phosphate</keyword>
<evidence type="ECO:0000256" key="3">
    <source>
        <dbReference type="ARBA" id="ARBA00022679"/>
    </source>
</evidence>
<dbReference type="Gene3D" id="3.90.1150.10">
    <property type="entry name" value="Aspartate Aminotransferase, domain 1"/>
    <property type="match status" value="1"/>
</dbReference>
<dbReference type="PANTHER" id="PTHR11601:SF34">
    <property type="entry name" value="CYSTEINE DESULFURASE"/>
    <property type="match status" value="1"/>
</dbReference>
<comment type="catalytic activity">
    <reaction evidence="8">
        <text>(sulfur carrier)-H + L-cysteine = (sulfur carrier)-SH + L-alanine</text>
        <dbReference type="Rhea" id="RHEA:43892"/>
        <dbReference type="Rhea" id="RHEA-COMP:14737"/>
        <dbReference type="Rhea" id="RHEA-COMP:14739"/>
        <dbReference type="ChEBI" id="CHEBI:29917"/>
        <dbReference type="ChEBI" id="CHEBI:35235"/>
        <dbReference type="ChEBI" id="CHEBI:57972"/>
        <dbReference type="ChEBI" id="CHEBI:64428"/>
        <dbReference type="EC" id="2.8.1.7"/>
    </reaction>
</comment>
<dbReference type="InterPro" id="IPR016454">
    <property type="entry name" value="Cysteine_dSase"/>
</dbReference>
<proteinExistence type="inferred from homology"/>
<dbReference type="SUPFAM" id="SSF53383">
    <property type="entry name" value="PLP-dependent transferases"/>
    <property type="match status" value="1"/>
</dbReference>
<dbReference type="PIRSF" id="PIRSF005572">
    <property type="entry name" value="NifS"/>
    <property type="match status" value="1"/>
</dbReference>
<reference evidence="9 10" key="1">
    <citation type="journal article" date="2019" name="Science, e1252229">
        <title>Invertible promoters mediate bacterial phase variation, antibiotic resistance, and host adaptation in the gut.</title>
        <authorList>
            <person name="Jiang X."/>
            <person name="Hall A.B."/>
            <person name="Arthur T.D."/>
            <person name="Plichta D.R."/>
            <person name="Covington C.T."/>
            <person name="Poyet M."/>
            <person name="Crothers J."/>
            <person name="Moses P.L."/>
            <person name="Tolonen A.C."/>
            <person name="Vlamakis H."/>
            <person name="Alm E.J."/>
            <person name="Xavier R.J."/>
        </authorList>
    </citation>
    <scope>NUCLEOTIDE SEQUENCE [LARGE SCALE GENOMIC DNA]</scope>
    <source>
        <strain evidence="10">aa_0143</strain>
    </source>
</reference>
<dbReference type="Gene3D" id="1.10.260.50">
    <property type="match status" value="1"/>
</dbReference>
<evidence type="ECO:0000256" key="4">
    <source>
        <dbReference type="ARBA" id="ARBA00022723"/>
    </source>
</evidence>
<dbReference type="InterPro" id="IPR015422">
    <property type="entry name" value="PyrdxlP-dep_Trfase_small"/>
</dbReference>
<organism evidence="9 10">
    <name type="scientific">[Ruminococcus] torques</name>
    <dbReference type="NCBI Taxonomy" id="33039"/>
    <lineage>
        <taxon>Bacteria</taxon>
        <taxon>Bacillati</taxon>
        <taxon>Bacillota</taxon>
        <taxon>Clostridia</taxon>
        <taxon>Lachnospirales</taxon>
        <taxon>Lachnospiraceae</taxon>
        <taxon>Mediterraneibacter</taxon>
    </lineage>
</organism>
<dbReference type="PANTHER" id="PTHR11601">
    <property type="entry name" value="CYSTEINE DESULFURYLASE FAMILY MEMBER"/>
    <property type="match status" value="1"/>
</dbReference>
<dbReference type="Pfam" id="PF00266">
    <property type="entry name" value="Aminotran_5"/>
    <property type="match status" value="1"/>
</dbReference>
<evidence type="ECO:0000256" key="1">
    <source>
        <dbReference type="ARBA" id="ARBA00001933"/>
    </source>
</evidence>
<dbReference type="AlphaFoldDB" id="A0A4Q5C850"/>
<evidence type="ECO:0000256" key="7">
    <source>
        <dbReference type="ARBA" id="ARBA00023014"/>
    </source>
</evidence>
<dbReference type="Gene3D" id="3.40.640.10">
    <property type="entry name" value="Type I PLP-dependent aspartate aminotransferase-like (Major domain)"/>
    <property type="match status" value="1"/>
</dbReference>
<dbReference type="GO" id="GO:0051536">
    <property type="term" value="F:iron-sulfur cluster binding"/>
    <property type="evidence" value="ECO:0007669"/>
    <property type="project" value="UniProtKB-KW"/>
</dbReference>
<evidence type="ECO:0000256" key="2">
    <source>
        <dbReference type="ARBA" id="ARBA00006490"/>
    </source>
</evidence>
<protein>
    <submittedName>
        <fullName evidence="9">Cysteine desulfurase</fullName>
    </submittedName>
</protein>
<comment type="cofactor">
    <cofactor evidence="1">
        <name>pyridoxal 5'-phosphate</name>
        <dbReference type="ChEBI" id="CHEBI:597326"/>
    </cofactor>
</comment>
<dbReference type="Proteomes" id="UP000292665">
    <property type="component" value="Unassembled WGS sequence"/>
</dbReference>
<dbReference type="RefSeq" id="WP_055297702.1">
    <property type="nucleotide sequence ID" value="NZ_JBKVOV010000002.1"/>
</dbReference>
<dbReference type="GO" id="GO:0046872">
    <property type="term" value="F:metal ion binding"/>
    <property type="evidence" value="ECO:0007669"/>
    <property type="project" value="UniProtKB-KW"/>
</dbReference>
<dbReference type="EMBL" id="RCYR01000010">
    <property type="protein sequence ID" value="RYS80266.1"/>
    <property type="molecule type" value="Genomic_DNA"/>
</dbReference>
<name>A0A4Q5C850_9FIRM</name>
<sequence length="383" mass="42593">MSIYLDYNSSAPIDERVLEAMIYVYKNIIGNADSRTHDYGESARKIVENARKQVASVLRIKSDEVFFTSGATESNNIALQGLKEYAYSTNKKHIITTSIEHKAILETVKVLQQEGFAVDYISPDISGRISVTDVLEKVRKDTLLVSVMHVNNETGITQPVYEIGEALQDKDVLFHVDATQSFGKLVEELQQIKYNMLSMSAHKLGGPQGIGALILRKQRYKLPPVKPIMYGGQQEHGIRPGTLPVALIAGLGKACEIAEKEYKTNIQQCRNIKNKINTMLEESGLEYKYNGLQEYAMPTTMNICFKGVSSEALMLSSKDFCSISNGSACNSKSYSPSYVLLAMGIPKDQIESSVRISWGHDITIDEIEKSFQNVIEAAKGLVW</sequence>
<dbReference type="InterPro" id="IPR000192">
    <property type="entry name" value="Aminotrans_V_dom"/>
</dbReference>
<evidence type="ECO:0000313" key="9">
    <source>
        <dbReference type="EMBL" id="RYS80266.1"/>
    </source>
</evidence>
<evidence type="ECO:0000256" key="8">
    <source>
        <dbReference type="ARBA" id="ARBA00050776"/>
    </source>
</evidence>
<gene>
    <name evidence="9" type="ORF">EAI93_06695</name>
</gene>
<dbReference type="InterPro" id="IPR015421">
    <property type="entry name" value="PyrdxlP-dep_Trfase_major"/>
</dbReference>
<evidence type="ECO:0000313" key="10">
    <source>
        <dbReference type="Proteomes" id="UP000292665"/>
    </source>
</evidence>
<keyword evidence="4" id="KW-0479">Metal-binding</keyword>
<evidence type="ECO:0000256" key="5">
    <source>
        <dbReference type="ARBA" id="ARBA00022898"/>
    </source>
</evidence>
<evidence type="ECO:0000256" key="6">
    <source>
        <dbReference type="ARBA" id="ARBA00023004"/>
    </source>
</evidence>
<accession>A0A4Q5C850</accession>
<keyword evidence="6" id="KW-0408">Iron</keyword>